<dbReference type="InterPro" id="IPR029063">
    <property type="entry name" value="SAM-dependent_MTases_sf"/>
</dbReference>
<keyword evidence="2" id="KW-0489">Methyltransferase</keyword>
<dbReference type="SUPFAM" id="SSF53335">
    <property type="entry name" value="S-adenosyl-L-methionine-dependent methyltransferases"/>
    <property type="match status" value="1"/>
</dbReference>
<dbReference type="Proteomes" id="UP000664414">
    <property type="component" value="Unassembled WGS sequence"/>
</dbReference>
<organism evidence="2 3">
    <name type="scientific">Candidatus Paracaedimonas acanthamoebae</name>
    <dbReference type="NCBI Taxonomy" id="244581"/>
    <lineage>
        <taxon>Bacteria</taxon>
        <taxon>Pseudomonadati</taxon>
        <taxon>Pseudomonadota</taxon>
        <taxon>Alphaproteobacteria</taxon>
        <taxon>Holosporales</taxon>
        <taxon>Caedimonadaceae</taxon>
        <taxon>Candidatus Paracaedimonas</taxon>
    </lineage>
</organism>
<sequence>MRMDIADLHRFYESPLGKYVQKYIAKYIATIWPDAVGDCVVGYGYPIPYLNQFQLRAERVLSIMPASQGAIFWPENEANKVALAEDNIIPLADQSVNRLLFVHGLEGAEDTRQLLREAWRVLVDGGRLLIVAPNRRGLWARFPKSPFGIGQPYSGSQLYTLIQESLFTPFKPVYGLYLPPIESSMMLNFSETWERLGGIWCNKIGGVVIIEAKKLTLSRILERPRGWRSRIFIPSPLPVSSENKEIL</sequence>
<dbReference type="GO" id="GO:0008757">
    <property type="term" value="F:S-adenosylmethionine-dependent methyltransferase activity"/>
    <property type="evidence" value="ECO:0007669"/>
    <property type="project" value="InterPro"/>
</dbReference>
<dbReference type="GO" id="GO:0032259">
    <property type="term" value="P:methylation"/>
    <property type="evidence" value="ECO:0007669"/>
    <property type="project" value="UniProtKB-KW"/>
</dbReference>
<evidence type="ECO:0000259" key="1">
    <source>
        <dbReference type="Pfam" id="PF08241"/>
    </source>
</evidence>
<proteinExistence type="predicted"/>
<dbReference type="InterPro" id="IPR013216">
    <property type="entry name" value="Methyltransf_11"/>
</dbReference>
<keyword evidence="2" id="KW-0808">Transferase</keyword>
<comment type="caution">
    <text evidence="2">The sequence shown here is derived from an EMBL/GenBank/DDBJ whole genome shotgun (WGS) entry which is preliminary data.</text>
</comment>
<dbReference type="EMBL" id="JAFKGL010000019">
    <property type="protein sequence ID" value="MBN9413281.1"/>
    <property type="molecule type" value="Genomic_DNA"/>
</dbReference>
<evidence type="ECO:0000313" key="2">
    <source>
        <dbReference type="EMBL" id="MBN9413281.1"/>
    </source>
</evidence>
<dbReference type="AlphaFoldDB" id="A0A8J7Q0V4"/>
<evidence type="ECO:0000313" key="3">
    <source>
        <dbReference type="Proteomes" id="UP000664414"/>
    </source>
</evidence>
<gene>
    <name evidence="2" type="ORF">J0H12_05095</name>
</gene>
<accession>A0A8J7Q0V4</accession>
<feature type="domain" description="Methyltransferase type 11" evidence="1">
    <location>
        <begin position="80"/>
        <end position="130"/>
    </location>
</feature>
<protein>
    <submittedName>
        <fullName evidence="2">Methyltransferase domain-containing protein</fullName>
    </submittedName>
</protein>
<dbReference type="Gene3D" id="3.40.50.150">
    <property type="entry name" value="Vaccinia Virus protein VP39"/>
    <property type="match status" value="1"/>
</dbReference>
<dbReference type="Pfam" id="PF08241">
    <property type="entry name" value="Methyltransf_11"/>
    <property type="match status" value="1"/>
</dbReference>
<name>A0A8J7Q0V4_9PROT</name>
<reference evidence="2" key="1">
    <citation type="submission" date="2021-02" db="EMBL/GenBank/DDBJ databases">
        <title>Thiocyanate and organic carbon inputs drive convergent selection for specific autotrophic Afipia and Thiobacillus strains within complex microbiomes.</title>
        <authorList>
            <person name="Huddy R.J."/>
            <person name="Sachdeva R."/>
            <person name="Kadzinga F."/>
            <person name="Kantor R.S."/>
            <person name="Harrison S.T.L."/>
            <person name="Banfield J.F."/>
        </authorList>
    </citation>
    <scope>NUCLEOTIDE SEQUENCE</scope>
    <source>
        <strain evidence="2">SCN18_10_11_15_R4_P_38_20</strain>
    </source>
</reference>